<name>A0A1T3VSQ0_9MYCO</name>
<evidence type="ECO:0000313" key="1">
    <source>
        <dbReference type="EMBL" id="OPE45041.1"/>
    </source>
</evidence>
<comment type="caution">
    <text evidence="1">The sequence shown here is derived from an EMBL/GenBank/DDBJ whole genome shotgun (WGS) entry which is preliminary data.</text>
</comment>
<gene>
    <name evidence="1" type="ORF">BV510_29460</name>
</gene>
<protein>
    <submittedName>
        <fullName evidence="1">Acyl-CoA dehydrogenase</fullName>
    </submittedName>
</protein>
<dbReference type="AlphaFoldDB" id="A0A1T3VSQ0"/>
<sequence length="71" mass="7453">MTDSHVLQSSAVDTDLVTMIDAVFADHRSSRPSGAPVLDLDLWHSLDELGLVRLTESETSGGSGAGWAEAA</sequence>
<organism evidence="1 2">
    <name type="scientific">Mycolicibacterium diernhoferi</name>
    <dbReference type="NCBI Taxonomy" id="1801"/>
    <lineage>
        <taxon>Bacteria</taxon>
        <taxon>Bacillati</taxon>
        <taxon>Actinomycetota</taxon>
        <taxon>Actinomycetes</taxon>
        <taxon>Mycobacteriales</taxon>
        <taxon>Mycobacteriaceae</taxon>
        <taxon>Mycolicibacterium</taxon>
    </lineage>
</organism>
<dbReference type="EMBL" id="MIJD01000570">
    <property type="protein sequence ID" value="OPE45041.1"/>
    <property type="molecule type" value="Genomic_DNA"/>
</dbReference>
<evidence type="ECO:0000313" key="2">
    <source>
        <dbReference type="Proteomes" id="UP000191039"/>
    </source>
</evidence>
<feature type="non-terminal residue" evidence="1">
    <location>
        <position position="71"/>
    </location>
</feature>
<proteinExistence type="predicted"/>
<reference evidence="1 2" key="1">
    <citation type="submission" date="2016-09" db="EMBL/GenBank/DDBJ databases">
        <title>genome sequences of unsequenced Mycobacteria.</title>
        <authorList>
            <person name="Greninger A.L."/>
            <person name="Jerome K.R."/>
            <person name="Mcnair B."/>
            <person name="Wallis C."/>
            <person name="Fang F."/>
        </authorList>
    </citation>
    <scope>NUCLEOTIDE SEQUENCE [LARGE SCALE GENOMIC DNA]</scope>
    <source>
        <strain evidence="1 2">BM1</strain>
    </source>
</reference>
<dbReference type="Proteomes" id="UP000191039">
    <property type="component" value="Unassembled WGS sequence"/>
</dbReference>
<accession>A0A1T3VSQ0</accession>